<organism evidence="1 2">
    <name type="scientific">Diphasiastrum complanatum</name>
    <name type="common">Issler's clubmoss</name>
    <name type="synonym">Lycopodium complanatum</name>
    <dbReference type="NCBI Taxonomy" id="34168"/>
    <lineage>
        <taxon>Eukaryota</taxon>
        <taxon>Viridiplantae</taxon>
        <taxon>Streptophyta</taxon>
        <taxon>Embryophyta</taxon>
        <taxon>Tracheophyta</taxon>
        <taxon>Lycopodiopsida</taxon>
        <taxon>Lycopodiales</taxon>
        <taxon>Lycopodiaceae</taxon>
        <taxon>Lycopodioideae</taxon>
        <taxon>Diphasiastrum</taxon>
    </lineage>
</organism>
<name>A0ACC2ECP9_DIPCM</name>
<sequence>MPSSCSFDQFSHPKDARPSSVVEAAANARSWDSLTDRMAVPVMDELEISDPEANDASVGRKKENWEKGALPLPEAFLKFLKQNQIDPSVYKAAQSLPRYIRFKPSINDEISSIEKDIGTDIKPVSWLPGFFYIAPKANIAGSEAYKHGKIYGMDAASGAAVTALEVSPGDHVLDICAAPGAKLCMIADLLGSTGSLTGVDIAQHRLAACRTMLQKYGLGNRCRLFLADGTTFSLLPLAKPNAISHMDKQPENTSYSQNLHLSCLHTNSENEGKKGYDYHAGIRSTVLKEWVSRKTRKEKHAEKRARFFEEKRQQACHLLDDTAGGEQPKLPEIFFYGTESGMLGMEQSEVLNHTAYIDAVYSQNGYDKVLVDAECTHDGSLKHISKFEQWGWDTFEHRFFNVERISSIADLQLQLLLNGFRLLKLGGSLVYSTCSFTFQQNESVVERFLAAQPNAELKQIEASKEWPCRVGGLMHTLRFDPFVSNTNGLFVAKIIKTRSAPTKR</sequence>
<evidence type="ECO:0000313" key="2">
    <source>
        <dbReference type="Proteomes" id="UP001162992"/>
    </source>
</evidence>
<protein>
    <submittedName>
        <fullName evidence="1">Uncharacterized protein</fullName>
    </submittedName>
</protein>
<dbReference type="EMBL" id="CM055093">
    <property type="protein sequence ID" value="KAJ7564237.1"/>
    <property type="molecule type" value="Genomic_DNA"/>
</dbReference>
<proteinExistence type="predicted"/>
<evidence type="ECO:0000313" key="1">
    <source>
        <dbReference type="EMBL" id="KAJ7564237.1"/>
    </source>
</evidence>
<dbReference type="Proteomes" id="UP001162992">
    <property type="component" value="Chromosome 2"/>
</dbReference>
<comment type="caution">
    <text evidence="1">The sequence shown here is derived from an EMBL/GenBank/DDBJ whole genome shotgun (WGS) entry which is preliminary data.</text>
</comment>
<keyword evidence="2" id="KW-1185">Reference proteome</keyword>
<accession>A0ACC2ECP9</accession>
<gene>
    <name evidence="1" type="ORF">O6H91_02G008800</name>
</gene>
<reference evidence="2" key="1">
    <citation type="journal article" date="2024" name="Proc. Natl. Acad. Sci. U.S.A.">
        <title>Extraordinary preservation of gene collinearity over three hundred million years revealed in homosporous lycophytes.</title>
        <authorList>
            <person name="Li C."/>
            <person name="Wickell D."/>
            <person name="Kuo L.Y."/>
            <person name="Chen X."/>
            <person name="Nie B."/>
            <person name="Liao X."/>
            <person name="Peng D."/>
            <person name="Ji J."/>
            <person name="Jenkins J."/>
            <person name="Williams M."/>
            <person name="Shu S."/>
            <person name="Plott C."/>
            <person name="Barry K."/>
            <person name="Rajasekar S."/>
            <person name="Grimwood J."/>
            <person name="Han X."/>
            <person name="Sun S."/>
            <person name="Hou Z."/>
            <person name="He W."/>
            <person name="Dai G."/>
            <person name="Sun C."/>
            <person name="Schmutz J."/>
            <person name="Leebens-Mack J.H."/>
            <person name="Li F.W."/>
            <person name="Wang L."/>
        </authorList>
    </citation>
    <scope>NUCLEOTIDE SEQUENCE [LARGE SCALE GENOMIC DNA]</scope>
    <source>
        <strain evidence="2">cv. PW_Plant_1</strain>
    </source>
</reference>